<evidence type="ECO:0000313" key="4">
    <source>
        <dbReference type="Proteomes" id="UP000031977"/>
    </source>
</evidence>
<gene>
    <name evidence="3" type="ORF">SU60_12940</name>
</gene>
<keyword evidence="4" id="KW-1185">Reference proteome</keyword>
<sequence length="410" mass="46278">MMWPQLYEWLALFIKWFHVICGIAWIGASFYFTWLDNNLETPPKWKKDKGIKGDLWAVHGGGFYEVAKYQVGPEKIPEKLHWFKWEAYATWLTGSALMIWMYYFNAQAYLIDPRVMELTSLQAVGVGVGGILLGVVVYEALMRSPLSRNTLAFSAVLLAFGALFFYGFTQLFSGRGAFIHMGALIGSIMVNNVFHKIIPGQRKMVAQVTAGETVDPAPGLEGKRRSIHNNYFTLPVIFLMISNHYPMIYQHPLNWLIGFFVLIISAYIRHYFNLKHVGKNKPSVILSGAAAMLVLAVAVSWQSTSRNVVQQTVASVAENSAVATSQASLTDDQKIAKQIITERCSQCHSSTPTDDIFKVAPSGAVFDSWEDIERWKSRILARSVESADMPFLNKTEMTEEERKRLKEVLN</sequence>
<dbReference type="EMBL" id="JXOK01000049">
    <property type="protein sequence ID" value="KIN10521.1"/>
    <property type="molecule type" value="Genomic_DNA"/>
</dbReference>
<feature type="transmembrane region" description="Helical" evidence="1">
    <location>
        <begin position="153"/>
        <end position="171"/>
    </location>
</feature>
<feature type="transmembrane region" description="Helical" evidence="1">
    <location>
        <begin position="177"/>
        <end position="194"/>
    </location>
</feature>
<feature type="transmembrane region" description="Helical" evidence="1">
    <location>
        <begin position="284"/>
        <end position="301"/>
    </location>
</feature>
<dbReference type="InterPro" id="IPR010389">
    <property type="entry name" value="Urate_ox_N"/>
</dbReference>
<proteinExistence type="predicted"/>
<dbReference type="AlphaFoldDB" id="A0A0C3HQU7"/>
<keyword evidence="1" id="KW-0472">Membrane</keyword>
<feature type="transmembrane region" description="Helical" evidence="1">
    <location>
        <begin position="255"/>
        <end position="272"/>
    </location>
</feature>
<dbReference type="Proteomes" id="UP000031977">
    <property type="component" value="Unassembled WGS sequence"/>
</dbReference>
<protein>
    <submittedName>
        <fullName evidence="3">Membrane protein</fullName>
    </submittedName>
</protein>
<feature type="transmembrane region" description="Helical" evidence="1">
    <location>
        <begin position="123"/>
        <end position="141"/>
    </location>
</feature>
<evidence type="ECO:0000256" key="1">
    <source>
        <dbReference type="SAM" id="Phobius"/>
    </source>
</evidence>
<feature type="domain" description="Urate oxidase N-terminal" evidence="2">
    <location>
        <begin position="6"/>
        <end position="299"/>
    </location>
</feature>
<evidence type="ECO:0000313" key="3">
    <source>
        <dbReference type="EMBL" id="KIN10521.1"/>
    </source>
</evidence>
<keyword evidence="1" id="KW-0812">Transmembrane</keyword>
<feature type="transmembrane region" description="Helical" evidence="1">
    <location>
        <begin position="12"/>
        <end position="34"/>
    </location>
</feature>
<name>A0A0C3HQU7_9VIBR</name>
<dbReference type="STRING" id="50718.SU60_12940"/>
<accession>A0A0C3HQU7</accession>
<feature type="transmembrane region" description="Helical" evidence="1">
    <location>
        <begin position="85"/>
        <end position="103"/>
    </location>
</feature>
<comment type="caution">
    <text evidence="3">The sequence shown here is derived from an EMBL/GenBank/DDBJ whole genome shotgun (WGS) entry which is preliminary data.</text>
</comment>
<dbReference type="RefSeq" id="WP_041155865.1">
    <property type="nucleotide sequence ID" value="NZ_CBCRVP010000002.1"/>
</dbReference>
<keyword evidence="1" id="KW-1133">Transmembrane helix</keyword>
<evidence type="ECO:0000259" key="2">
    <source>
        <dbReference type="Pfam" id="PF06181"/>
    </source>
</evidence>
<dbReference type="Pfam" id="PF06181">
    <property type="entry name" value="Urate_ox_N"/>
    <property type="match status" value="1"/>
</dbReference>
<reference evidence="3 4" key="1">
    <citation type="submission" date="2015-01" db="EMBL/GenBank/DDBJ databases">
        <title>Draft genome of Vibrio mytili type strain CAIM 528.</title>
        <authorList>
            <person name="Gonzalez-Castillo A."/>
            <person name="Gomez-Gil B."/>
            <person name="Enciso-Ibarra J."/>
        </authorList>
    </citation>
    <scope>NUCLEOTIDE SEQUENCE [LARGE SCALE GENOMIC DNA]</scope>
    <source>
        <strain evidence="3 4">CAIM 528</strain>
    </source>
</reference>
<organism evidence="3 4">
    <name type="scientific">Vibrio mytili</name>
    <dbReference type="NCBI Taxonomy" id="50718"/>
    <lineage>
        <taxon>Bacteria</taxon>
        <taxon>Pseudomonadati</taxon>
        <taxon>Pseudomonadota</taxon>
        <taxon>Gammaproteobacteria</taxon>
        <taxon>Vibrionales</taxon>
        <taxon>Vibrionaceae</taxon>
        <taxon>Vibrio</taxon>
    </lineage>
</organism>